<dbReference type="AlphaFoldDB" id="A0A914RAR6"/>
<proteinExistence type="predicted"/>
<keyword evidence="1" id="KW-1185">Reference proteome</keyword>
<protein>
    <submittedName>
        <fullName evidence="2">Uncharacterized protein</fullName>
    </submittedName>
</protein>
<name>A0A914RAR6_PAREQ</name>
<evidence type="ECO:0000313" key="2">
    <source>
        <dbReference type="WBParaSite" id="PEQ_0000376601-mRNA-1"/>
    </source>
</evidence>
<dbReference type="WBParaSite" id="PEQ_0000376601-mRNA-1">
    <property type="protein sequence ID" value="PEQ_0000376601-mRNA-1"/>
    <property type="gene ID" value="PEQ_0000376601"/>
</dbReference>
<sequence length="63" mass="7263">MHEHCALWHTYLSQIDIEIANDSHQHTHNDHNGSEYNCSARCPKRLFSLDVSVSQISVNKLCK</sequence>
<dbReference type="Proteomes" id="UP000887564">
    <property type="component" value="Unplaced"/>
</dbReference>
<organism evidence="1 2">
    <name type="scientific">Parascaris equorum</name>
    <name type="common">Equine roundworm</name>
    <dbReference type="NCBI Taxonomy" id="6256"/>
    <lineage>
        <taxon>Eukaryota</taxon>
        <taxon>Metazoa</taxon>
        <taxon>Ecdysozoa</taxon>
        <taxon>Nematoda</taxon>
        <taxon>Chromadorea</taxon>
        <taxon>Rhabditida</taxon>
        <taxon>Spirurina</taxon>
        <taxon>Ascaridomorpha</taxon>
        <taxon>Ascaridoidea</taxon>
        <taxon>Ascarididae</taxon>
        <taxon>Parascaris</taxon>
    </lineage>
</organism>
<accession>A0A914RAR6</accession>
<evidence type="ECO:0000313" key="1">
    <source>
        <dbReference type="Proteomes" id="UP000887564"/>
    </source>
</evidence>
<reference evidence="2" key="1">
    <citation type="submission" date="2022-11" db="UniProtKB">
        <authorList>
            <consortium name="WormBaseParasite"/>
        </authorList>
    </citation>
    <scope>IDENTIFICATION</scope>
</reference>